<dbReference type="RefSeq" id="XP_058328916.1">
    <property type="nucleotide sequence ID" value="XM_058476026.1"/>
</dbReference>
<feature type="transmembrane region" description="Helical" evidence="1">
    <location>
        <begin position="95"/>
        <end position="116"/>
    </location>
</feature>
<accession>A0A9W9NSW2</accession>
<gene>
    <name evidence="2" type="ORF">N7468_006730</name>
</gene>
<evidence type="ECO:0000256" key="1">
    <source>
        <dbReference type="SAM" id="Phobius"/>
    </source>
</evidence>
<sequence length="305" mass="35211">MPQDRRADAARFDYLRNQYASSREYPTHLPPDFADDFQCTFPPLPILDRHGRVHTLPKRGEDGVHGIPVTIIGSNDDGPLPEHLERLSDERGGRIWFFSKIGLGIVVALLILPLAVRSWRSYFSPETTSVSKTFLPDLGPIDRLGTVEYSCGQTAKQAQALGCVYDHLTGCWLNRFCSSRMNDEYMRYYAGKPPDMYWDAALQKKVQRWEEIEESQQSYYWTTKRDQAIRCLFLLRRAHDSFQHNRLLDNVTASDAIVNHCVGYIAEWVRPPSILPDERVKERRGKCFLSCVRVKGWEGRVQAWN</sequence>
<keyword evidence="1" id="KW-1133">Transmembrane helix</keyword>
<organism evidence="2 3">
    <name type="scientific">Penicillium chermesinum</name>
    <dbReference type="NCBI Taxonomy" id="63820"/>
    <lineage>
        <taxon>Eukaryota</taxon>
        <taxon>Fungi</taxon>
        <taxon>Dikarya</taxon>
        <taxon>Ascomycota</taxon>
        <taxon>Pezizomycotina</taxon>
        <taxon>Eurotiomycetes</taxon>
        <taxon>Eurotiomycetidae</taxon>
        <taxon>Eurotiales</taxon>
        <taxon>Aspergillaceae</taxon>
        <taxon>Penicillium</taxon>
    </lineage>
</organism>
<dbReference type="PANTHER" id="PTHR35896:SF3">
    <property type="entry name" value="MAJOR FACILITATOR SUPERFAMILY TRANSPORTER"/>
    <property type="match status" value="1"/>
</dbReference>
<proteinExistence type="predicted"/>
<dbReference type="OrthoDB" id="3501153at2759"/>
<evidence type="ECO:0000313" key="2">
    <source>
        <dbReference type="EMBL" id="KAJ5225505.1"/>
    </source>
</evidence>
<name>A0A9W9NSW2_9EURO</name>
<reference evidence="2" key="1">
    <citation type="submission" date="2022-11" db="EMBL/GenBank/DDBJ databases">
        <authorList>
            <person name="Petersen C."/>
        </authorList>
    </citation>
    <scope>NUCLEOTIDE SEQUENCE</scope>
    <source>
        <strain evidence="2">IBT 19713</strain>
    </source>
</reference>
<keyword evidence="1" id="KW-0812">Transmembrane</keyword>
<keyword evidence="1" id="KW-0472">Membrane</keyword>
<dbReference type="PANTHER" id="PTHR35896">
    <property type="entry name" value="IG-LIKE DOMAIN-CONTAINING PROTEIN"/>
    <property type="match status" value="1"/>
</dbReference>
<protein>
    <submittedName>
        <fullName evidence="2">Uncharacterized protein</fullName>
    </submittedName>
</protein>
<dbReference type="EMBL" id="JAPQKS010000005">
    <property type="protein sequence ID" value="KAJ5225505.1"/>
    <property type="molecule type" value="Genomic_DNA"/>
</dbReference>
<comment type="caution">
    <text evidence="2">The sequence shown here is derived from an EMBL/GenBank/DDBJ whole genome shotgun (WGS) entry which is preliminary data.</text>
</comment>
<keyword evidence="3" id="KW-1185">Reference proteome</keyword>
<evidence type="ECO:0000313" key="3">
    <source>
        <dbReference type="Proteomes" id="UP001150941"/>
    </source>
</evidence>
<dbReference type="Proteomes" id="UP001150941">
    <property type="component" value="Unassembled WGS sequence"/>
</dbReference>
<dbReference type="InterPro" id="IPR053008">
    <property type="entry name" value="Phomopsin_biosynth_assoc"/>
</dbReference>
<dbReference type="AlphaFoldDB" id="A0A9W9NSW2"/>
<dbReference type="GeneID" id="83203329"/>
<reference evidence="2" key="2">
    <citation type="journal article" date="2023" name="IMA Fungus">
        <title>Comparative genomic study of the Penicillium genus elucidates a diverse pangenome and 15 lateral gene transfer events.</title>
        <authorList>
            <person name="Petersen C."/>
            <person name="Sorensen T."/>
            <person name="Nielsen M.R."/>
            <person name="Sondergaard T.E."/>
            <person name="Sorensen J.L."/>
            <person name="Fitzpatrick D.A."/>
            <person name="Frisvad J.C."/>
            <person name="Nielsen K.L."/>
        </authorList>
    </citation>
    <scope>NUCLEOTIDE SEQUENCE</scope>
    <source>
        <strain evidence="2">IBT 19713</strain>
    </source>
</reference>